<dbReference type="NCBIfam" id="TIGR01167">
    <property type="entry name" value="LPXTG_anchor"/>
    <property type="match status" value="1"/>
</dbReference>
<dbReference type="Gene3D" id="2.60.40.4270">
    <property type="entry name" value="Listeria-Bacteroides repeat domain"/>
    <property type="match status" value="1"/>
</dbReference>
<dbReference type="InterPro" id="IPR012569">
    <property type="entry name" value="Inl_IR"/>
</dbReference>
<keyword evidence="7" id="KW-0677">Repeat</keyword>
<dbReference type="GO" id="GO:0005576">
    <property type="term" value="C:extracellular region"/>
    <property type="evidence" value="ECO:0007669"/>
    <property type="project" value="UniProtKB-SubCell"/>
</dbReference>
<feature type="region of interest" description="Disordered" evidence="8">
    <location>
        <begin position="519"/>
        <end position="570"/>
    </location>
</feature>
<dbReference type="InterPro" id="IPR001611">
    <property type="entry name" value="Leu-rich_rpt"/>
</dbReference>
<dbReference type="PANTHER" id="PTHR46652:SF3">
    <property type="entry name" value="LEUCINE-RICH REPEAT-CONTAINING PROTEIN 9"/>
    <property type="match status" value="1"/>
</dbReference>
<keyword evidence="4" id="KW-0964">Secreted</keyword>
<evidence type="ECO:0000256" key="5">
    <source>
        <dbReference type="ARBA" id="ARBA00022614"/>
    </source>
</evidence>
<keyword evidence="5" id="KW-0433">Leucine-rich repeat</keyword>
<dbReference type="SUPFAM" id="SSF52058">
    <property type="entry name" value="L domain-like"/>
    <property type="match status" value="1"/>
</dbReference>
<evidence type="ECO:0000256" key="2">
    <source>
        <dbReference type="ARBA" id="ARBA00004613"/>
    </source>
</evidence>
<dbReference type="SMART" id="SM00365">
    <property type="entry name" value="LRR_SD22"/>
    <property type="match status" value="10"/>
</dbReference>
<dbReference type="InterPro" id="IPR014755">
    <property type="entry name" value="Cu-Rt/internalin_Ig-like"/>
</dbReference>
<feature type="domain" description="Internalin N-terminal" evidence="10">
    <location>
        <begin position="32"/>
        <end position="75"/>
    </location>
</feature>
<sequence>MKLKILLVRIALTLVVMMTVSIWMGTSPGIEVQAESITQPTPIKDIFPDPNFAERIREGFGKASVDDVVSQTELNQIYTLDSPSRNIQSIEGIQYLNNLDRLYFGENNISDISQLSGVTSLTYVDVGENNISNLSPLANLTNLESLGLDKNNISDISNLAGLSKLSNLSLNDNNLDNLSDVSGLINLKELKAGGNSISDLTPLSNLINMVSLYLADNNISDLSPLAKLTKIDYLNLYTNNISNISVVANFTDIWGLYLGENNITDIAVLTNLTGLGELHLADNDIGDISNLANLTNLTELQLDNTNITDLNPLSNLTNLEYLYLENNRISDIKSLQPLSNLLFLDLDNNQIRDISILPDSPPHVLDFEVQARNQQIINSPINFQTELVIPNNVFDDSGKVVSPATISDNGRYTSPDITWNLPDFKSEVSYTFNKEGNNITFSGTVKQPLIGEYNVIFDVDGVEKQDKAIVGTLLTEPTPPTKQGYTFTGWYDAKTNGNKWNFATDKMPEKDITLYAQFSKDSSPDKGGGGSILDTNGNINGKEKNPTNDNTKTIKIKSNKNSELPTTGDSGNNQPIFIGFILLGLGVAGLRKAQL</sequence>
<dbReference type="PROSITE" id="PS51450">
    <property type="entry name" value="LRR"/>
    <property type="match status" value="10"/>
</dbReference>
<reference evidence="11 12" key="1">
    <citation type="submission" date="2016-10" db="EMBL/GenBank/DDBJ databases">
        <authorList>
            <person name="Varghese N."/>
            <person name="Submissions S."/>
        </authorList>
    </citation>
    <scope>NUCLEOTIDE SEQUENCE [LARGE SCALE GENOMIC DNA]</scope>
    <source>
        <strain evidence="11 12">ATCC 49954</strain>
    </source>
</reference>
<dbReference type="SUPFAM" id="SSF81296">
    <property type="entry name" value="E set domains"/>
    <property type="match status" value="1"/>
</dbReference>
<protein>
    <submittedName>
        <fullName evidence="11">Internalin A</fullName>
    </submittedName>
</protein>
<dbReference type="InterPro" id="IPR014756">
    <property type="entry name" value="Ig_E-set"/>
</dbReference>
<evidence type="ECO:0000259" key="10">
    <source>
        <dbReference type="Pfam" id="PF12354"/>
    </source>
</evidence>
<dbReference type="AlphaFoldDB" id="A0AAX2DQP1"/>
<name>A0AAX2DQP1_LISIV</name>
<dbReference type="PANTHER" id="PTHR46652">
    <property type="entry name" value="LEUCINE-RICH REPEAT AND IQ DOMAIN-CONTAINING PROTEIN 1-RELATED"/>
    <property type="match status" value="1"/>
</dbReference>
<dbReference type="Gene3D" id="1.10.8.390">
    <property type="entry name" value="Internalin N-terminal Cap domain-like"/>
    <property type="match status" value="1"/>
</dbReference>
<dbReference type="RefSeq" id="WP_003718367.1">
    <property type="nucleotide sequence ID" value="NZ_FNMX01000008.1"/>
</dbReference>
<keyword evidence="6" id="KW-0732">Signal</keyword>
<dbReference type="GO" id="GO:0030313">
    <property type="term" value="C:cell envelope"/>
    <property type="evidence" value="ECO:0007669"/>
    <property type="project" value="UniProtKB-SubCell"/>
</dbReference>
<evidence type="ECO:0000256" key="1">
    <source>
        <dbReference type="ARBA" id="ARBA00004196"/>
    </source>
</evidence>
<dbReference type="InterPro" id="IPR024634">
    <property type="entry name" value="Internalin_N"/>
</dbReference>
<evidence type="ECO:0000256" key="8">
    <source>
        <dbReference type="SAM" id="MobiDB-lite"/>
    </source>
</evidence>
<evidence type="ECO:0000256" key="4">
    <source>
        <dbReference type="ARBA" id="ARBA00022525"/>
    </source>
</evidence>
<feature type="domain" description="Internalin Ig-like inter-repeat region" evidence="9">
    <location>
        <begin position="398"/>
        <end position="449"/>
    </location>
</feature>
<evidence type="ECO:0000313" key="12">
    <source>
        <dbReference type="Proteomes" id="UP000183610"/>
    </source>
</evidence>
<dbReference type="Proteomes" id="UP000183610">
    <property type="component" value="Unassembled WGS sequence"/>
</dbReference>
<dbReference type="Gene3D" id="3.80.10.10">
    <property type="entry name" value="Ribonuclease Inhibitor"/>
    <property type="match status" value="2"/>
</dbReference>
<dbReference type="InterPro" id="IPR042229">
    <property type="entry name" value="Listeria/Bacterioides_rpt_sf"/>
</dbReference>
<dbReference type="InterPro" id="IPR025875">
    <property type="entry name" value="Leu-rich_rpt_4"/>
</dbReference>
<evidence type="ECO:0000313" key="11">
    <source>
        <dbReference type="EMBL" id="SDW93746.1"/>
    </source>
</evidence>
<dbReference type="NCBIfam" id="TIGR02543">
    <property type="entry name" value="List_Bact_rpt"/>
    <property type="match status" value="1"/>
</dbReference>
<dbReference type="InterPro" id="IPR003591">
    <property type="entry name" value="Leu-rich_rpt_typical-subtyp"/>
</dbReference>
<dbReference type="InterPro" id="IPR032675">
    <property type="entry name" value="LRR_dom_sf"/>
</dbReference>
<dbReference type="Gene3D" id="2.60.40.1220">
    <property type="match status" value="1"/>
</dbReference>
<accession>A0AAX2DQP1</accession>
<evidence type="ECO:0000256" key="7">
    <source>
        <dbReference type="ARBA" id="ARBA00022737"/>
    </source>
</evidence>
<evidence type="ECO:0000259" key="9">
    <source>
        <dbReference type="Pfam" id="PF08191"/>
    </source>
</evidence>
<gene>
    <name evidence="11" type="ORF">SAMN05421782_108103</name>
</gene>
<dbReference type="EMBL" id="FNMX01000008">
    <property type="protein sequence ID" value="SDW93746.1"/>
    <property type="molecule type" value="Genomic_DNA"/>
</dbReference>
<dbReference type="Pfam" id="PF08191">
    <property type="entry name" value="LRR_adjacent"/>
    <property type="match status" value="1"/>
</dbReference>
<dbReference type="SMART" id="SM00369">
    <property type="entry name" value="LRR_TYP"/>
    <property type="match status" value="7"/>
</dbReference>
<organism evidence="11 12">
    <name type="scientific">Listeria ivanovii</name>
    <dbReference type="NCBI Taxonomy" id="1638"/>
    <lineage>
        <taxon>Bacteria</taxon>
        <taxon>Bacillati</taxon>
        <taxon>Bacillota</taxon>
        <taxon>Bacilli</taxon>
        <taxon>Bacillales</taxon>
        <taxon>Listeriaceae</taxon>
        <taxon>Listeria</taxon>
    </lineage>
</organism>
<proteinExistence type="inferred from homology"/>
<evidence type="ECO:0000256" key="3">
    <source>
        <dbReference type="ARBA" id="ARBA00009432"/>
    </source>
</evidence>
<evidence type="ECO:0000256" key="6">
    <source>
        <dbReference type="ARBA" id="ARBA00022729"/>
    </source>
</evidence>
<comment type="similarity">
    <text evidence="3">Belongs to the internalin family.</text>
</comment>
<comment type="subcellular location">
    <subcellularLocation>
        <location evidence="1">Cell envelope</location>
    </subcellularLocation>
    <subcellularLocation>
        <location evidence="2">Secreted</location>
    </subcellularLocation>
</comment>
<comment type="caution">
    <text evidence="11">The sequence shown here is derived from an EMBL/GenBank/DDBJ whole genome shotgun (WGS) entry which is preliminary data.</text>
</comment>
<dbReference type="InterPro" id="IPR050836">
    <property type="entry name" value="SDS22/Internalin_LRR"/>
</dbReference>
<dbReference type="Pfam" id="PF12354">
    <property type="entry name" value="Internalin_N"/>
    <property type="match status" value="1"/>
</dbReference>
<dbReference type="Pfam" id="PF09479">
    <property type="entry name" value="Flg_new"/>
    <property type="match status" value="1"/>
</dbReference>
<dbReference type="InterPro" id="IPR013378">
    <property type="entry name" value="InlB-like_B-rpt"/>
</dbReference>
<dbReference type="Pfam" id="PF12799">
    <property type="entry name" value="LRR_4"/>
    <property type="match status" value="4"/>
</dbReference>